<dbReference type="Gene3D" id="1.20.120.1760">
    <property type="match status" value="1"/>
</dbReference>
<evidence type="ECO:0000313" key="24">
    <source>
        <dbReference type="Proteomes" id="UP000199245"/>
    </source>
</evidence>
<dbReference type="Proteomes" id="UP000199245">
    <property type="component" value="Unassembled WGS sequence"/>
</dbReference>
<evidence type="ECO:0000256" key="19">
    <source>
        <dbReference type="ARBA" id="ARBA00037468"/>
    </source>
</evidence>
<proteinExistence type="inferred from homology"/>
<evidence type="ECO:0000256" key="8">
    <source>
        <dbReference type="ARBA" id="ARBA00022516"/>
    </source>
</evidence>
<evidence type="ECO:0000256" key="12">
    <source>
        <dbReference type="ARBA" id="ARBA00022989"/>
    </source>
</evidence>
<feature type="transmembrane region" description="Helical" evidence="22">
    <location>
        <begin position="56"/>
        <end position="76"/>
    </location>
</feature>
<dbReference type="AlphaFoldDB" id="A0A1G7AGV1"/>
<dbReference type="Pfam" id="PF01066">
    <property type="entry name" value="CDP-OH_P_transf"/>
    <property type="match status" value="1"/>
</dbReference>
<protein>
    <recommendedName>
        <fullName evidence="6 20">Phosphatidylcholine synthase</fullName>
        <shortName evidence="20">PC synthase</shortName>
        <shortName evidence="20">PCS</shortName>
        <ecNumber evidence="5 20">2.7.8.24</ecNumber>
    </recommendedName>
    <alternativeName>
        <fullName evidence="18 20">CDP-diglyceride-choline O-phosphatidyltransferase</fullName>
    </alternativeName>
</protein>
<evidence type="ECO:0000313" key="23">
    <source>
        <dbReference type="EMBL" id="SDE14002.1"/>
    </source>
</evidence>
<evidence type="ECO:0000256" key="22">
    <source>
        <dbReference type="SAM" id="Phobius"/>
    </source>
</evidence>
<evidence type="ECO:0000256" key="10">
    <source>
        <dbReference type="ARBA" id="ARBA00022679"/>
    </source>
</evidence>
<evidence type="ECO:0000256" key="2">
    <source>
        <dbReference type="ARBA" id="ARBA00001936"/>
    </source>
</evidence>
<evidence type="ECO:0000256" key="21">
    <source>
        <dbReference type="SAM" id="MobiDB-lite"/>
    </source>
</evidence>
<keyword evidence="16 20" id="KW-0464">Manganese</keyword>
<keyword evidence="8 20" id="KW-0444">Lipid biosynthesis</keyword>
<accession>A0A1G7AGV1</accession>
<keyword evidence="9 20" id="KW-0997">Cell inner membrane</keyword>
<evidence type="ECO:0000256" key="13">
    <source>
        <dbReference type="ARBA" id="ARBA00023098"/>
    </source>
</evidence>
<dbReference type="GO" id="GO:0005886">
    <property type="term" value="C:plasma membrane"/>
    <property type="evidence" value="ECO:0007669"/>
    <property type="project" value="UniProtKB-SubCell"/>
</dbReference>
<evidence type="ECO:0000256" key="16">
    <source>
        <dbReference type="ARBA" id="ARBA00023211"/>
    </source>
</evidence>
<evidence type="ECO:0000256" key="20">
    <source>
        <dbReference type="PIRNR" id="PIRNR000851"/>
    </source>
</evidence>
<keyword evidence="15 20" id="KW-0594">Phospholipid biosynthesis</keyword>
<feature type="region of interest" description="Disordered" evidence="21">
    <location>
        <begin position="21"/>
        <end position="48"/>
    </location>
</feature>
<comment type="function">
    <text evidence="19 20">Condenses choline with CDP-diglyceride to produce phosphatidylcholine and CMP.</text>
</comment>
<dbReference type="GO" id="GO:0008654">
    <property type="term" value="P:phospholipid biosynthetic process"/>
    <property type="evidence" value="ECO:0007669"/>
    <property type="project" value="UniProtKB-KW"/>
</dbReference>
<comment type="subcellular location">
    <subcellularLocation>
        <location evidence="3 20">Cell inner membrane</location>
        <topology evidence="3 20">Multi-pass membrane protein</topology>
    </subcellularLocation>
</comment>
<dbReference type="GO" id="GO:0050520">
    <property type="term" value="F:phosphatidylcholine synthase activity"/>
    <property type="evidence" value="ECO:0007669"/>
    <property type="project" value="UniProtKB-EC"/>
</dbReference>
<evidence type="ECO:0000256" key="15">
    <source>
        <dbReference type="ARBA" id="ARBA00023209"/>
    </source>
</evidence>
<evidence type="ECO:0000256" key="6">
    <source>
        <dbReference type="ARBA" id="ARBA00015623"/>
    </source>
</evidence>
<comment type="cofactor">
    <cofactor evidence="2 20">
        <name>Mn(2+)</name>
        <dbReference type="ChEBI" id="CHEBI:29035"/>
    </cofactor>
</comment>
<evidence type="ECO:0000256" key="4">
    <source>
        <dbReference type="ARBA" id="ARBA00010441"/>
    </source>
</evidence>
<evidence type="ECO:0000256" key="9">
    <source>
        <dbReference type="ARBA" id="ARBA00022519"/>
    </source>
</evidence>
<dbReference type="InterPro" id="IPR043130">
    <property type="entry name" value="CDP-OH_PTrfase_TM_dom"/>
</dbReference>
<evidence type="ECO:0000256" key="7">
    <source>
        <dbReference type="ARBA" id="ARBA00022475"/>
    </source>
</evidence>
<sequence length="281" mass="31015">MLGPIFKPSVTTKSFQRFARRNAARPHMQTGPIPDSTRPMEHSSQPDALPERMRTAAFSVHIFTALGAGVALLAMLEAVREHWANMFAWLGVALIIDGIDGPLARRLDVVRLQPNWSGEVLDLVVDFVTYVFVPAYAITASGMLLPLAAPILGVGIVVSSALYFADRRMKADDNHFRGFPALWNAAAFYLFLLHLPPVLSTIVVALLIVLTFAPFHVLHPLRVVRLRWLTLWLLGAWALLGMYTLANDFVVGAPITFGLCAIAVYIIGSDTVIRRMKAFRA</sequence>
<reference evidence="23 24" key="1">
    <citation type="submission" date="2016-10" db="EMBL/GenBank/DDBJ databases">
        <authorList>
            <person name="de Groot N.N."/>
        </authorList>
    </citation>
    <scope>NUCLEOTIDE SEQUENCE [LARGE SCALE GENOMIC DNA]</scope>
    <source>
        <strain evidence="23 24">R5</strain>
    </source>
</reference>
<evidence type="ECO:0000256" key="3">
    <source>
        <dbReference type="ARBA" id="ARBA00004429"/>
    </source>
</evidence>
<evidence type="ECO:0000256" key="5">
    <source>
        <dbReference type="ARBA" id="ARBA00013195"/>
    </source>
</evidence>
<evidence type="ECO:0000256" key="11">
    <source>
        <dbReference type="ARBA" id="ARBA00022692"/>
    </source>
</evidence>
<organism evidence="23 24">
    <name type="scientific">Bradyrhizobium brasilense</name>
    <dbReference type="NCBI Taxonomy" id="1419277"/>
    <lineage>
        <taxon>Bacteria</taxon>
        <taxon>Pseudomonadati</taxon>
        <taxon>Pseudomonadota</taxon>
        <taxon>Alphaproteobacteria</taxon>
        <taxon>Hyphomicrobiales</taxon>
        <taxon>Nitrobacteraceae</taxon>
        <taxon>Bradyrhizobium</taxon>
    </lineage>
</organism>
<evidence type="ECO:0000256" key="17">
    <source>
        <dbReference type="ARBA" id="ARBA00023264"/>
    </source>
</evidence>
<keyword evidence="13 20" id="KW-0443">Lipid metabolism</keyword>
<name>A0A1G7AGV1_9BRAD</name>
<comment type="similarity">
    <text evidence="4 20">Belongs to the CDP-alcohol phosphatidyltransferase class-I family.</text>
</comment>
<evidence type="ECO:0000256" key="14">
    <source>
        <dbReference type="ARBA" id="ARBA00023136"/>
    </source>
</evidence>
<keyword evidence="14 20" id="KW-0472">Membrane</keyword>
<feature type="transmembrane region" description="Helical" evidence="22">
    <location>
        <begin position="252"/>
        <end position="273"/>
    </location>
</feature>
<keyword evidence="7 20" id="KW-1003">Cell membrane</keyword>
<feature type="transmembrane region" description="Helical" evidence="22">
    <location>
        <begin position="144"/>
        <end position="164"/>
    </location>
</feature>
<dbReference type="InterPro" id="IPR000462">
    <property type="entry name" value="CDP-OH_P_trans"/>
</dbReference>
<dbReference type="EC" id="2.7.8.24" evidence="5 20"/>
<feature type="transmembrane region" description="Helical" evidence="22">
    <location>
        <begin position="198"/>
        <end position="217"/>
    </location>
</feature>
<dbReference type="EMBL" id="FMZW01000020">
    <property type="protein sequence ID" value="SDE14002.1"/>
    <property type="molecule type" value="Genomic_DNA"/>
</dbReference>
<feature type="transmembrane region" description="Helical" evidence="22">
    <location>
        <begin position="229"/>
        <end position="246"/>
    </location>
</feature>
<keyword evidence="17 20" id="KW-1208">Phospholipid metabolism</keyword>
<comment type="catalytic activity">
    <reaction evidence="1 20">
        <text>a CDP-1,2-diacyl-sn-glycerol + choline = a 1,2-diacyl-sn-glycero-3-phosphocholine + CMP + H(+)</text>
        <dbReference type="Rhea" id="RHEA:14597"/>
        <dbReference type="ChEBI" id="CHEBI:15354"/>
        <dbReference type="ChEBI" id="CHEBI:15378"/>
        <dbReference type="ChEBI" id="CHEBI:57643"/>
        <dbReference type="ChEBI" id="CHEBI:58332"/>
        <dbReference type="ChEBI" id="CHEBI:60377"/>
        <dbReference type="EC" id="2.7.8.24"/>
    </reaction>
</comment>
<gene>
    <name evidence="23" type="ORF">SAMN05216337_1020119</name>
</gene>
<keyword evidence="11 22" id="KW-0812">Transmembrane</keyword>
<dbReference type="InterPro" id="IPR026027">
    <property type="entry name" value="PcS"/>
</dbReference>
<dbReference type="NCBIfam" id="NF045888">
    <property type="entry name" value="PhCholSynBrdy"/>
    <property type="match status" value="1"/>
</dbReference>
<keyword evidence="10 20" id="KW-0808">Transferase</keyword>
<feature type="transmembrane region" description="Helical" evidence="22">
    <location>
        <begin position="176"/>
        <end position="192"/>
    </location>
</feature>
<dbReference type="PIRSF" id="PIRSF000851">
    <property type="entry name" value="PcS"/>
    <property type="match status" value="1"/>
</dbReference>
<evidence type="ECO:0000256" key="18">
    <source>
        <dbReference type="ARBA" id="ARBA00033321"/>
    </source>
</evidence>
<evidence type="ECO:0000256" key="1">
    <source>
        <dbReference type="ARBA" id="ARBA00000958"/>
    </source>
</evidence>
<keyword evidence="12 22" id="KW-1133">Transmembrane helix</keyword>